<dbReference type="Proteomes" id="UP001154322">
    <property type="component" value="Unassembled WGS sequence"/>
</dbReference>
<accession>A0ABM9G0Z3</accession>
<dbReference type="EMBL" id="CALYLO010000002">
    <property type="protein sequence ID" value="CAH8244987.1"/>
    <property type="molecule type" value="Genomic_DNA"/>
</dbReference>
<evidence type="ECO:0000313" key="1">
    <source>
        <dbReference type="EMBL" id="CAH8244987.1"/>
    </source>
</evidence>
<sequence length="73" mass="8104">MGPILQFYSNLWPRRPFSRKLLPDCRISPILALPEVKRGEIDVFLQDCFSGILVAEKLLHFCSIGGGGTEQGA</sequence>
<organism evidence="1 2">
    <name type="scientific">Paenibacillus melissococcoides</name>
    <dbReference type="NCBI Taxonomy" id="2912268"/>
    <lineage>
        <taxon>Bacteria</taxon>
        <taxon>Bacillati</taxon>
        <taxon>Bacillota</taxon>
        <taxon>Bacilli</taxon>
        <taxon>Bacillales</taxon>
        <taxon>Paenibacillaceae</taxon>
        <taxon>Paenibacillus</taxon>
    </lineage>
</organism>
<comment type="caution">
    <text evidence="1">The sequence shown here is derived from an EMBL/GenBank/DDBJ whole genome shotgun (WGS) entry which is preliminary data.</text>
</comment>
<evidence type="ECO:0000313" key="2">
    <source>
        <dbReference type="Proteomes" id="UP001154322"/>
    </source>
</evidence>
<proteinExistence type="predicted"/>
<evidence type="ECO:0008006" key="3">
    <source>
        <dbReference type="Google" id="ProtNLM"/>
    </source>
</evidence>
<reference evidence="1" key="1">
    <citation type="submission" date="2022-06" db="EMBL/GenBank/DDBJ databases">
        <authorList>
            <person name="Dietemann V."/>
            <person name="Ory F."/>
            <person name="Dainat B."/>
            <person name="Oberhansli S."/>
        </authorList>
    </citation>
    <scope>NUCLEOTIDE SEQUENCE</scope>
    <source>
        <strain evidence="1">Ena-SAMPLE-TAB-26-04-2022-14:26:32:270-5432</strain>
    </source>
</reference>
<keyword evidence="2" id="KW-1185">Reference proteome</keyword>
<gene>
    <name evidence="1" type="ORF">WJ0W_002217</name>
</gene>
<name>A0ABM9G0Z3_9BACL</name>
<protein>
    <recommendedName>
        <fullName evidence="3">LysR substrate-binding domain-containing protein</fullName>
    </recommendedName>
</protein>